<evidence type="ECO:0000256" key="2">
    <source>
        <dbReference type="ARBA" id="ARBA00022801"/>
    </source>
</evidence>
<feature type="chain" id="PRO_5032882034" description="Alpha-amylase" evidence="8">
    <location>
        <begin position="29"/>
        <end position="499"/>
    </location>
</feature>
<dbReference type="InterPro" id="IPR013780">
    <property type="entry name" value="Glyco_hydro_b"/>
</dbReference>
<dbReference type="KEGG" id="msf:IT882_12925"/>
<evidence type="ECO:0000256" key="1">
    <source>
        <dbReference type="ARBA" id="ARBA00008061"/>
    </source>
</evidence>
<dbReference type="Pfam" id="PF00128">
    <property type="entry name" value="Alpha-amylase"/>
    <property type="match status" value="1"/>
</dbReference>
<dbReference type="Proteomes" id="UP000594480">
    <property type="component" value="Chromosome"/>
</dbReference>
<keyword evidence="3 6" id="KW-0119">Carbohydrate metabolism</keyword>
<dbReference type="RefSeq" id="WP_195692188.1">
    <property type="nucleotide sequence ID" value="NZ_CP064760.1"/>
</dbReference>
<dbReference type="Gene3D" id="2.60.40.1180">
    <property type="entry name" value="Golgi alpha-mannosidase II"/>
    <property type="match status" value="1"/>
</dbReference>
<feature type="domain" description="Glycosyl hydrolase family 13 catalytic" evidence="9">
    <location>
        <begin position="39"/>
        <end position="395"/>
    </location>
</feature>
<dbReference type="GO" id="GO:0005975">
    <property type="term" value="P:carbohydrate metabolic process"/>
    <property type="evidence" value="ECO:0007669"/>
    <property type="project" value="InterPro"/>
</dbReference>
<reference evidence="10 11" key="1">
    <citation type="submission" date="2020-11" db="EMBL/GenBank/DDBJ databases">
        <title>Amino acid is mineralized and recycled by bacteria in oceanic microbiome.</title>
        <authorList>
            <person name="Zheng L.Y."/>
        </authorList>
    </citation>
    <scope>NUCLEOTIDE SEQUENCE [LARGE SCALE GENOMIC DNA]</scope>
    <source>
        <strain evidence="10 11">A32-1</strain>
    </source>
</reference>
<feature type="signal peptide" evidence="8">
    <location>
        <begin position="1"/>
        <end position="28"/>
    </location>
</feature>
<dbReference type="PANTHER" id="PTHR43447">
    <property type="entry name" value="ALPHA-AMYLASE"/>
    <property type="match status" value="1"/>
</dbReference>
<evidence type="ECO:0000313" key="11">
    <source>
        <dbReference type="Proteomes" id="UP000594480"/>
    </source>
</evidence>
<feature type="region of interest" description="Disordered" evidence="7">
    <location>
        <begin position="453"/>
        <end position="499"/>
    </location>
</feature>
<accession>A0A7S8RH64</accession>
<dbReference type="InterPro" id="IPR006048">
    <property type="entry name" value="A-amylase/branching_C"/>
</dbReference>
<evidence type="ECO:0000256" key="6">
    <source>
        <dbReference type="RuleBase" id="RU361134"/>
    </source>
</evidence>
<dbReference type="InterPro" id="IPR006047">
    <property type="entry name" value="GH13_cat_dom"/>
</dbReference>
<sequence length="499" mass="53391">MPGLRARGRGVLAALTAAVLLLAGCTQASIEVPEPAAPDVGIQLFQLPWTSVAQECESTLAPAGIAWVLLSPAQEHIDVDEWWASYQPVSYQIESRLGTRAEFADMMQRCTAAGVEVIADAVINHMTGQDAPGIGYAGSSYAHYEYPGIYDESDFHHCGLTAGDDIQLYKNREQVQTCELVNLADLDTANPDVQATIVAYLDDLLSLGVSGFRIDAAKHIPADDVEAIVSQLPEGTRIMSEVIRGAGEPIAPEEYSAFGEVFEFTYARELTPPLENGVFADPVLSDDRPQQVPSDAAIVFVDNHDTERGEANVTARDPELYVIANALMLADDYGTPVLFSGYAFSDRDAGAPTDADGRVLDATCVNASGPAEDLADGDRTCVQSWPAIAGMLEFRAMAAGTPRMPGVDEGDAYGFEREGRGVVAVNVGDDVQRLEVPTTMPDGAYCDVVSGVPEQPATADAPDVSMPSRMASPRSTWTRTPLPPSISARDGDRQIRLHN</sequence>
<keyword evidence="2 6" id="KW-0378">Hydrolase</keyword>
<protein>
    <recommendedName>
        <fullName evidence="6">Alpha-amylase</fullName>
        <ecNumber evidence="6">3.2.1.1</ecNumber>
    </recommendedName>
</protein>
<dbReference type="SMART" id="SM00642">
    <property type="entry name" value="Aamy"/>
    <property type="match status" value="1"/>
</dbReference>
<dbReference type="GO" id="GO:0004556">
    <property type="term" value="F:alpha-amylase activity"/>
    <property type="evidence" value="ECO:0007669"/>
    <property type="project" value="UniProtKB-UniRule"/>
</dbReference>
<comment type="similarity">
    <text evidence="1 5">Belongs to the glycosyl hydrolase 13 family.</text>
</comment>
<keyword evidence="8" id="KW-0732">Signal</keyword>
<dbReference type="SUPFAM" id="SSF51011">
    <property type="entry name" value="Glycosyl hydrolase domain"/>
    <property type="match status" value="1"/>
</dbReference>
<keyword evidence="4 6" id="KW-0326">Glycosidase</keyword>
<evidence type="ECO:0000256" key="4">
    <source>
        <dbReference type="ARBA" id="ARBA00023295"/>
    </source>
</evidence>
<organism evidence="10 11">
    <name type="scientific">Microbacterium schleiferi</name>
    <dbReference type="NCBI Taxonomy" id="69362"/>
    <lineage>
        <taxon>Bacteria</taxon>
        <taxon>Bacillati</taxon>
        <taxon>Actinomycetota</taxon>
        <taxon>Actinomycetes</taxon>
        <taxon>Micrococcales</taxon>
        <taxon>Microbacteriaceae</taxon>
        <taxon>Microbacterium</taxon>
    </lineage>
</organism>
<evidence type="ECO:0000256" key="7">
    <source>
        <dbReference type="SAM" id="MobiDB-lite"/>
    </source>
</evidence>
<dbReference type="AlphaFoldDB" id="A0A7S8RH64"/>
<evidence type="ECO:0000256" key="3">
    <source>
        <dbReference type="ARBA" id="ARBA00023277"/>
    </source>
</evidence>
<dbReference type="InterPro" id="IPR006046">
    <property type="entry name" value="Alpha_amylase"/>
</dbReference>
<dbReference type="PRINTS" id="PR00110">
    <property type="entry name" value="ALPHAAMYLASE"/>
</dbReference>
<proteinExistence type="inferred from homology"/>
<gene>
    <name evidence="10" type="ORF">IT882_12925</name>
</gene>
<name>A0A7S8RH64_9MICO</name>
<comment type="catalytic activity">
    <reaction evidence="6">
        <text>Endohydrolysis of (1-&gt;4)-alpha-D-glucosidic linkages in polysaccharides containing three or more (1-&gt;4)-alpha-linked D-glucose units.</text>
        <dbReference type="EC" id="3.2.1.1"/>
    </reaction>
</comment>
<dbReference type="Gene3D" id="3.20.20.80">
    <property type="entry name" value="Glycosidases"/>
    <property type="match status" value="1"/>
</dbReference>
<dbReference type="GO" id="GO:0043169">
    <property type="term" value="F:cation binding"/>
    <property type="evidence" value="ECO:0007669"/>
    <property type="project" value="InterPro"/>
</dbReference>
<evidence type="ECO:0000256" key="5">
    <source>
        <dbReference type="RuleBase" id="RU003615"/>
    </source>
</evidence>
<keyword evidence="11" id="KW-1185">Reference proteome</keyword>
<evidence type="ECO:0000313" key="10">
    <source>
        <dbReference type="EMBL" id="QPE04097.1"/>
    </source>
</evidence>
<dbReference type="SUPFAM" id="SSF51445">
    <property type="entry name" value="(Trans)glycosidases"/>
    <property type="match status" value="1"/>
</dbReference>
<dbReference type="InterPro" id="IPR017853">
    <property type="entry name" value="GH"/>
</dbReference>
<dbReference type="PROSITE" id="PS51257">
    <property type="entry name" value="PROKAR_LIPOPROTEIN"/>
    <property type="match status" value="1"/>
</dbReference>
<dbReference type="Pfam" id="PF02806">
    <property type="entry name" value="Alpha-amylase_C"/>
    <property type="match status" value="1"/>
</dbReference>
<evidence type="ECO:0000256" key="8">
    <source>
        <dbReference type="SAM" id="SignalP"/>
    </source>
</evidence>
<feature type="compositionally biased region" description="Basic and acidic residues" evidence="7">
    <location>
        <begin position="489"/>
        <end position="499"/>
    </location>
</feature>
<dbReference type="EC" id="3.2.1.1" evidence="6"/>
<dbReference type="CDD" id="cd11317">
    <property type="entry name" value="AmyAc_bac_euk_AmyA"/>
    <property type="match status" value="1"/>
</dbReference>
<evidence type="ECO:0000259" key="9">
    <source>
        <dbReference type="SMART" id="SM00642"/>
    </source>
</evidence>
<dbReference type="EMBL" id="CP064760">
    <property type="protein sequence ID" value="QPE04097.1"/>
    <property type="molecule type" value="Genomic_DNA"/>
</dbReference>